<dbReference type="GO" id="GO:0005634">
    <property type="term" value="C:nucleus"/>
    <property type="evidence" value="ECO:0007669"/>
    <property type="project" value="UniProtKB-SubCell"/>
</dbReference>
<evidence type="ECO:0000256" key="10">
    <source>
        <dbReference type="ARBA" id="ARBA00047761"/>
    </source>
</evidence>
<evidence type="ECO:0000256" key="11">
    <source>
        <dbReference type="ARBA" id="ARBA00048336"/>
    </source>
</evidence>
<accession>A0A6A1V7C9</accession>
<feature type="domain" description="Ubiquitin-like" evidence="12">
    <location>
        <begin position="22"/>
        <end position="79"/>
    </location>
</feature>
<dbReference type="OrthoDB" id="1711508at2759"/>
<keyword evidence="4" id="KW-0479">Metal-binding</keyword>
<dbReference type="SUPFAM" id="SSF54236">
    <property type="entry name" value="Ubiquitin-like"/>
    <property type="match status" value="1"/>
</dbReference>
<dbReference type="InterPro" id="IPR011943">
    <property type="entry name" value="HAD-SF_hydro_IIID"/>
</dbReference>
<dbReference type="InterPro" id="IPR029071">
    <property type="entry name" value="Ubiquitin-like_domsf"/>
</dbReference>
<evidence type="ECO:0000256" key="9">
    <source>
        <dbReference type="ARBA" id="ARBA00032039"/>
    </source>
</evidence>
<comment type="cofactor">
    <cofactor evidence="1">
        <name>Mg(2+)</name>
        <dbReference type="ChEBI" id="CHEBI:18420"/>
    </cofactor>
</comment>
<dbReference type="PANTHER" id="PTHR48493:SF1">
    <property type="entry name" value="UBIQUITIN-LIKE DOMAIN-CONTAINING CTD PHOSPHATASE 1"/>
    <property type="match status" value="1"/>
</dbReference>
<dbReference type="Gene3D" id="3.10.20.90">
    <property type="entry name" value="Phosphatidylinositol 3-kinase Catalytic Subunit, Chain A, domain 1"/>
    <property type="match status" value="1"/>
</dbReference>
<keyword evidence="7" id="KW-0904">Protein phosphatase</keyword>
<comment type="caution">
    <text evidence="14">The sequence shown here is derived from an EMBL/GenBank/DDBJ whole genome shotgun (WGS) entry which is preliminary data.</text>
</comment>
<evidence type="ECO:0000259" key="13">
    <source>
        <dbReference type="PROSITE" id="PS50969"/>
    </source>
</evidence>
<evidence type="ECO:0000256" key="7">
    <source>
        <dbReference type="ARBA" id="ARBA00022912"/>
    </source>
</evidence>
<organism evidence="14 15">
    <name type="scientific">Morella rubra</name>
    <name type="common">Chinese bayberry</name>
    <dbReference type="NCBI Taxonomy" id="262757"/>
    <lineage>
        <taxon>Eukaryota</taxon>
        <taxon>Viridiplantae</taxon>
        <taxon>Streptophyta</taxon>
        <taxon>Embryophyta</taxon>
        <taxon>Tracheophyta</taxon>
        <taxon>Spermatophyta</taxon>
        <taxon>Magnoliopsida</taxon>
        <taxon>eudicotyledons</taxon>
        <taxon>Gunneridae</taxon>
        <taxon>Pentapetalae</taxon>
        <taxon>rosids</taxon>
        <taxon>fabids</taxon>
        <taxon>Fagales</taxon>
        <taxon>Myricaceae</taxon>
        <taxon>Morella</taxon>
    </lineage>
</organism>
<dbReference type="InterPro" id="IPR023214">
    <property type="entry name" value="HAD_sf"/>
</dbReference>
<keyword evidence="5" id="KW-0378">Hydrolase</keyword>
<evidence type="ECO:0000313" key="15">
    <source>
        <dbReference type="Proteomes" id="UP000516437"/>
    </source>
</evidence>
<dbReference type="InterPro" id="IPR036412">
    <property type="entry name" value="HAD-like_sf"/>
</dbReference>
<evidence type="ECO:0000313" key="14">
    <source>
        <dbReference type="EMBL" id="KAB1207090.1"/>
    </source>
</evidence>
<dbReference type="SUPFAM" id="SSF56784">
    <property type="entry name" value="HAD-like"/>
    <property type="match status" value="1"/>
</dbReference>
<dbReference type="GO" id="GO:0004722">
    <property type="term" value="F:protein serine/threonine phosphatase activity"/>
    <property type="evidence" value="ECO:0007669"/>
    <property type="project" value="UniProtKB-EC"/>
</dbReference>
<dbReference type="GO" id="GO:0046872">
    <property type="term" value="F:metal ion binding"/>
    <property type="evidence" value="ECO:0007669"/>
    <property type="project" value="UniProtKB-KW"/>
</dbReference>
<dbReference type="EMBL" id="RXIC02000025">
    <property type="protein sequence ID" value="KAB1207090.1"/>
    <property type="molecule type" value="Genomic_DNA"/>
</dbReference>
<keyword evidence="15" id="KW-1185">Reference proteome</keyword>
<dbReference type="SMART" id="SM00213">
    <property type="entry name" value="UBQ"/>
    <property type="match status" value="1"/>
</dbReference>
<evidence type="ECO:0000256" key="2">
    <source>
        <dbReference type="ARBA" id="ARBA00004123"/>
    </source>
</evidence>
<dbReference type="GO" id="GO:0090364">
    <property type="term" value="P:regulation of proteasome assembly"/>
    <property type="evidence" value="ECO:0007669"/>
    <property type="project" value="InterPro"/>
</dbReference>
<dbReference type="PROSITE" id="PS50053">
    <property type="entry name" value="UBIQUITIN_2"/>
    <property type="match status" value="1"/>
</dbReference>
<gene>
    <name evidence="14" type="ORF">CJ030_MR7G011411</name>
</gene>
<dbReference type="Gene3D" id="3.40.50.1000">
    <property type="entry name" value="HAD superfamily/HAD-like"/>
    <property type="match status" value="1"/>
</dbReference>
<keyword evidence="8" id="KW-0539">Nucleus</keyword>
<protein>
    <recommendedName>
        <fullName evidence="3">protein-serine/threonine phosphatase</fullName>
        <ecNumber evidence="3">3.1.3.16</ecNumber>
    </recommendedName>
    <alternativeName>
        <fullName evidence="9">Nuclear proteasome inhibitor UBLCP1</fullName>
    </alternativeName>
</protein>
<evidence type="ECO:0000256" key="8">
    <source>
        <dbReference type="ARBA" id="ARBA00023242"/>
    </source>
</evidence>
<dbReference type="NCBIfam" id="TIGR02245">
    <property type="entry name" value="HAD_IIID1"/>
    <property type="match status" value="1"/>
</dbReference>
<reference evidence="14 15" key="1">
    <citation type="journal article" date="2019" name="Plant Biotechnol. J.">
        <title>The red bayberry genome and genetic basis of sex determination.</title>
        <authorList>
            <person name="Jia H.M."/>
            <person name="Jia H.J."/>
            <person name="Cai Q.L."/>
            <person name="Wang Y."/>
            <person name="Zhao H.B."/>
            <person name="Yang W.F."/>
            <person name="Wang G.Y."/>
            <person name="Li Y.H."/>
            <person name="Zhan D.L."/>
            <person name="Shen Y.T."/>
            <person name="Niu Q.F."/>
            <person name="Chang L."/>
            <person name="Qiu J."/>
            <person name="Zhao L."/>
            <person name="Xie H.B."/>
            <person name="Fu W.Y."/>
            <person name="Jin J."/>
            <person name="Li X.W."/>
            <person name="Jiao Y."/>
            <person name="Zhou C.C."/>
            <person name="Tu T."/>
            <person name="Chai C.Y."/>
            <person name="Gao J.L."/>
            <person name="Fan L.J."/>
            <person name="van de Weg E."/>
            <person name="Wang J.Y."/>
            <person name="Gao Z.S."/>
        </authorList>
    </citation>
    <scope>NUCLEOTIDE SEQUENCE [LARGE SCALE GENOMIC DNA]</scope>
    <source>
        <tissue evidence="14">Leaves</tissue>
    </source>
</reference>
<dbReference type="InterPro" id="IPR051658">
    <property type="entry name" value="UBLCP1"/>
</dbReference>
<dbReference type="Pfam" id="PF00240">
    <property type="entry name" value="ubiquitin"/>
    <property type="match status" value="1"/>
</dbReference>
<keyword evidence="6" id="KW-0460">Magnesium</keyword>
<evidence type="ECO:0000256" key="6">
    <source>
        <dbReference type="ARBA" id="ARBA00022842"/>
    </source>
</evidence>
<evidence type="ECO:0000259" key="12">
    <source>
        <dbReference type="PROSITE" id="PS50053"/>
    </source>
</evidence>
<dbReference type="Proteomes" id="UP000516437">
    <property type="component" value="Chromosome 7"/>
</dbReference>
<evidence type="ECO:0000256" key="4">
    <source>
        <dbReference type="ARBA" id="ARBA00022723"/>
    </source>
</evidence>
<dbReference type="InterPro" id="IPR004274">
    <property type="entry name" value="FCP1_dom"/>
</dbReference>
<dbReference type="Pfam" id="PF03031">
    <property type="entry name" value="NIF"/>
    <property type="match status" value="1"/>
</dbReference>
<dbReference type="AlphaFoldDB" id="A0A6A1V7C9"/>
<dbReference type="CDD" id="cd01813">
    <property type="entry name" value="Ubl_UBLCP1"/>
    <property type="match status" value="1"/>
</dbReference>
<dbReference type="EC" id="3.1.3.16" evidence="3"/>
<comment type="catalytic activity">
    <reaction evidence="10">
        <text>O-phospho-L-seryl-[protein] + H2O = L-seryl-[protein] + phosphate</text>
        <dbReference type="Rhea" id="RHEA:20629"/>
        <dbReference type="Rhea" id="RHEA-COMP:9863"/>
        <dbReference type="Rhea" id="RHEA-COMP:11604"/>
        <dbReference type="ChEBI" id="CHEBI:15377"/>
        <dbReference type="ChEBI" id="CHEBI:29999"/>
        <dbReference type="ChEBI" id="CHEBI:43474"/>
        <dbReference type="ChEBI" id="CHEBI:83421"/>
        <dbReference type="EC" id="3.1.3.16"/>
    </reaction>
</comment>
<name>A0A6A1V7C9_9ROSI</name>
<feature type="domain" description="FCP1 homology" evidence="13">
    <location>
        <begin position="152"/>
        <end position="329"/>
    </location>
</feature>
<dbReference type="InterPro" id="IPR000626">
    <property type="entry name" value="Ubiquitin-like_dom"/>
</dbReference>
<comment type="catalytic activity">
    <reaction evidence="11">
        <text>O-phospho-L-threonyl-[protein] + H2O = L-threonyl-[protein] + phosphate</text>
        <dbReference type="Rhea" id="RHEA:47004"/>
        <dbReference type="Rhea" id="RHEA-COMP:11060"/>
        <dbReference type="Rhea" id="RHEA-COMP:11605"/>
        <dbReference type="ChEBI" id="CHEBI:15377"/>
        <dbReference type="ChEBI" id="CHEBI:30013"/>
        <dbReference type="ChEBI" id="CHEBI:43474"/>
        <dbReference type="ChEBI" id="CHEBI:61977"/>
        <dbReference type="EC" id="3.1.3.16"/>
    </reaction>
</comment>
<dbReference type="PANTHER" id="PTHR48493">
    <property type="entry name" value="UBIQUITIN-LIKE DOMAIN-CONTAINING CTD PHOSPHATASE 1"/>
    <property type="match status" value="1"/>
</dbReference>
<evidence type="ECO:0000256" key="5">
    <source>
        <dbReference type="ARBA" id="ARBA00022801"/>
    </source>
</evidence>
<proteinExistence type="predicted"/>
<dbReference type="SMART" id="SM00577">
    <property type="entry name" value="CPDc"/>
    <property type="match status" value="1"/>
</dbReference>
<sequence length="357" mass="40783">MAASASTTAAASTTSSASEEELTLVVKWSGKEYTVRVCGDDSVSELKRRICEVTNVLPKRQKLLYPKVVGPKLADDSVLLSQLPLKTSLKMTMIGTAEDDLIVEELDSPEVVDDFELGNDEAVNVHIKDKDVNKHKLRRRIKQYKIEVKNPCRQGKKLLVLDIDYTLFDHHSPAENPLELMRPYLHEFLTAAYAEYDIMIWSATSIKWVELKMGQLGVLSNPNYKITALLDHLAMITVQSDSRRIFDCKPLGLIWAQFPELPIGASLTDLFSVLFQFYSPKNTIMFDDLRRNFVMNPQNGLIIKPFRKAHSSRDSDQELVKLTQYLLAIAELDDLSTLDHNYWESFHEDNVKRRRHV</sequence>
<evidence type="ECO:0000256" key="1">
    <source>
        <dbReference type="ARBA" id="ARBA00001946"/>
    </source>
</evidence>
<comment type="subcellular location">
    <subcellularLocation>
        <location evidence="2">Nucleus</location>
    </subcellularLocation>
</comment>
<dbReference type="PROSITE" id="PS50969">
    <property type="entry name" value="FCP1"/>
    <property type="match status" value="1"/>
</dbReference>
<evidence type="ECO:0000256" key="3">
    <source>
        <dbReference type="ARBA" id="ARBA00013081"/>
    </source>
</evidence>